<dbReference type="EMBL" id="CP071793">
    <property type="protein sequence ID" value="QTD50988.1"/>
    <property type="molecule type" value="Genomic_DNA"/>
</dbReference>
<organism evidence="1 2">
    <name type="scientific">Sulfidibacter corallicola</name>
    <dbReference type="NCBI Taxonomy" id="2818388"/>
    <lineage>
        <taxon>Bacteria</taxon>
        <taxon>Pseudomonadati</taxon>
        <taxon>Acidobacteriota</taxon>
        <taxon>Holophagae</taxon>
        <taxon>Acanthopleuribacterales</taxon>
        <taxon>Acanthopleuribacteraceae</taxon>
        <taxon>Sulfidibacter</taxon>
    </lineage>
</organism>
<gene>
    <name evidence="1" type="ORF">J3U87_00835</name>
</gene>
<name>A0A8A4TPT5_SULCO</name>
<dbReference type="AlphaFoldDB" id="A0A8A4TPT5"/>
<dbReference type="KEGG" id="scor:J3U87_00835"/>
<protein>
    <submittedName>
        <fullName evidence="1">Uncharacterized protein</fullName>
    </submittedName>
</protein>
<keyword evidence="2" id="KW-1185">Reference proteome</keyword>
<dbReference type="RefSeq" id="WP_237381124.1">
    <property type="nucleotide sequence ID" value="NZ_CP071793.1"/>
</dbReference>
<dbReference type="Proteomes" id="UP000663929">
    <property type="component" value="Chromosome"/>
</dbReference>
<evidence type="ECO:0000313" key="1">
    <source>
        <dbReference type="EMBL" id="QTD50988.1"/>
    </source>
</evidence>
<evidence type="ECO:0000313" key="2">
    <source>
        <dbReference type="Proteomes" id="UP000663929"/>
    </source>
</evidence>
<sequence>MSQSSITAVVLVKSPGTAMWEGVGTRKFATLPRINEFIELEIAERIFLYRVVAVVHPGNVTHNAGHIFAVQLGKKSAVLEALFHKV</sequence>
<accession>A0A8A4TPT5</accession>
<proteinExistence type="predicted"/>
<reference evidence="1" key="1">
    <citation type="submission" date="2021-03" db="EMBL/GenBank/DDBJ databases">
        <title>Acanthopleuribacteraceae sp. M133.</title>
        <authorList>
            <person name="Wang G."/>
        </authorList>
    </citation>
    <scope>NUCLEOTIDE SEQUENCE</scope>
    <source>
        <strain evidence="1">M133</strain>
    </source>
</reference>